<dbReference type="AlphaFoldDB" id="A0A3M7T242"/>
<organism evidence="1 2">
    <name type="scientific">Brachionus plicatilis</name>
    <name type="common">Marine rotifer</name>
    <name type="synonym">Brachionus muelleri</name>
    <dbReference type="NCBI Taxonomy" id="10195"/>
    <lineage>
        <taxon>Eukaryota</taxon>
        <taxon>Metazoa</taxon>
        <taxon>Spiralia</taxon>
        <taxon>Gnathifera</taxon>
        <taxon>Rotifera</taxon>
        <taxon>Eurotatoria</taxon>
        <taxon>Monogononta</taxon>
        <taxon>Pseudotrocha</taxon>
        <taxon>Ploima</taxon>
        <taxon>Brachionidae</taxon>
        <taxon>Brachionus</taxon>
    </lineage>
</organism>
<dbReference type="Proteomes" id="UP000276133">
    <property type="component" value="Unassembled WGS sequence"/>
</dbReference>
<sequence>MDISTKCRTRKLFHAMNIEPTEHKIKLIKLDFFFRLDSSRLTSELIKYMGDIDIKDEIVSEIFEMTEILNFGTSVTIQEACAGKIYIIKDEIRCEREGEQICMQIVFEKKINFFVNLDPYNKQYLTQI</sequence>
<reference evidence="1 2" key="1">
    <citation type="journal article" date="2018" name="Sci. Rep.">
        <title>Genomic signatures of local adaptation to the degree of environmental predictability in rotifers.</title>
        <authorList>
            <person name="Franch-Gras L."/>
            <person name="Hahn C."/>
            <person name="Garcia-Roger E.M."/>
            <person name="Carmona M.J."/>
            <person name="Serra M."/>
            <person name="Gomez A."/>
        </authorList>
    </citation>
    <scope>NUCLEOTIDE SEQUENCE [LARGE SCALE GENOMIC DNA]</scope>
    <source>
        <strain evidence="1">HYR1</strain>
    </source>
</reference>
<comment type="caution">
    <text evidence="1">The sequence shown here is derived from an EMBL/GenBank/DDBJ whole genome shotgun (WGS) entry which is preliminary data.</text>
</comment>
<keyword evidence="2" id="KW-1185">Reference proteome</keyword>
<evidence type="ECO:0000313" key="1">
    <source>
        <dbReference type="EMBL" id="RNA42104.1"/>
    </source>
</evidence>
<accession>A0A3M7T242</accession>
<dbReference type="EMBL" id="REGN01000413">
    <property type="protein sequence ID" value="RNA42104.1"/>
    <property type="molecule type" value="Genomic_DNA"/>
</dbReference>
<protein>
    <submittedName>
        <fullName evidence="1">Uncharacterized protein</fullName>
    </submittedName>
</protein>
<proteinExistence type="predicted"/>
<name>A0A3M7T242_BRAPC</name>
<gene>
    <name evidence="1" type="ORF">BpHYR1_033746</name>
</gene>
<evidence type="ECO:0000313" key="2">
    <source>
        <dbReference type="Proteomes" id="UP000276133"/>
    </source>
</evidence>